<feature type="domain" description="Aminoacyl-transfer RNA synthetases class-II family profile" evidence="12">
    <location>
        <begin position="181"/>
        <end position="416"/>
    </location>
</feature>
<dbReference type="InterPro" id="IPR042103">
    <property type="entry name" value="SerRS_1_N_sf"/>
</dbReference>
<keyword evidence="4" id="KW-0547">Nucleotide-binding</keyword>
<evidence type="ECO:0000256" key="3">
    <source>
        <dbReference type="ARBA" id="ARBA00022598"/>
    </source>
</evidence>
<dbReference type="Proteomes" id="UP000628736">
    <property type="component" value="Unassembled WGS sequence"/>
</dbReference>
<dbReference type="PROSITE" id="PS50862">
    <property type="entry name" value="AA_TRNA_LIGASE_II"/>
    <property type="match status" value="1"/>
</dbReference>
<dbReference type="EC" id="6.1.1.11" evidence="1 8"/>
<evidence type="ECO:0000256" key="7">
    <source>
        <dbReference type="ARBA" id="ARBA00023146"/>
    </source>
</evidence>
<feature type="binding site" evidence="10">
    <location>
        <begin position="357"/>
        <end position="360"/>
    </location>
    <ligand>
        <name>ATP</name>
        <dbReference type="ChEBI" id="CHEBI:30616"/>
    </ligand>
</feature>
<dbReference type="GO" id="GO:0004828">
    <property type="term" value="F:serine-tRNA ligase activity"/>
    <property type="evidence" value="ECO:0007669"/>
    <property type="project" value="UniProtKB-UniRule"/>
</dbReference>
<feature type="binding site" evidence="9">
    <location>
        <position position="293"/>
    </location>
    <ligand>
        <name>L-serine</name>
        <dbReference type="ChEBI" id="CHEBI:33384"/>
    </ligand>
</feature>
<evidence type="ECO:0000256" key="6">
    <source>
        <dbReference type="ARBA" id="ARBA00022917"/>
    </source>
</evidence>
<keyword evidence="7" id="KW-0030">Aminoacyl-tRNA synthetase</keyword>
<dbReference type="Pfam" id="PF02403">
    <property type="entry name" value="Seryl_tRNA_N"/>
    <property type="match status" value="1"/>
</dbReference>
<dbReference type="Gene3D" id="3.30.930.10">
    <property type="entry name" value="Bira Bifunctional Protein, Domain 2"/>
    <property type="match status" value="1"/>
</dbReference>
<feature type="site" description="Important for serine binding" evidence="9">
    <location>
        <position position="391"/>
    </location>
</feature>
<dbReference type="GO" id="GO:0005737">
    <property type="term" value="C:cytoplasm"/>
    <property type="evidence" value="ECO:0007669"/>
    <property type="project" value="UniProtKB-UniRule"/>
</dbReference>
<evidence type="ECO:0000256" key="2">
    <source>
        <dbReference type="ARBA" id="ARBA00022490"/>
    </source>
</evidence>
<dbReference type="SUPFAM" id="SSF46589">
    <property type="entry name" value="tRNA-binding arm"/>
    <property type="match status" value="1"/>
</dbReference>
<sequence length="433" mass="48959">MLDIRFVRENPDAVKENIKKKFQEAKLPLVDQVIALDEENRAAVSEANELRASRNALSKQVGMLMGQAKKDPSKLEEAEAVKAQVKANADRLAELEAKETELAAQIRKIMLQIPNIIDPSVPIGPDDSANVEVERFGEPKVPDFPIPYHTEIMESFRGIDMDAAGRVSGNGFYYLLGDVARLHEAVLAYARDFMINKGFTFCIPPFMIHGNVVEGVMSQTDMEAMMYKIEGEDLYLIGTSEHSMIGKFIDQIIPEESLPQTLTSYSPCFRKEKGAHGIEERGVYRIHQFEKQEMIVVCRPEDSMDWYEKMWRYSVELFRSLDIPVRQLECCSGDLADLKVKSCDIEAWSPRQQKYFEVCSCSNLGDAQARRLKMRVKGEKGTYLPHTLNNTVVAPPRMLIAFLENNLQADGSVVIPQVLRPYMGGLEVMVPEK</sequence>
<dbReference type="Gene3D" id="1.10.287.40">
    <property type="entry name" value="Serine-tRNA synthetase, tRNA binding domain"/>
    <property type="match status" value="1"/>
</dbReference>
<organism evidence="13 14">
    <name type="scientific">Flintibacter hominis</name>
    <dbReference type="NCBI Taxonomy" id="2763048"/>
    <lineage>
        <taxon>Bacteria</taxon>
        <taxon>Bacillati</taxon>
        <taxon>Bacillota</taxon>
        <taxon>Clostridia</taxon>
        <taxon>Eubacteriales</taxon>
        <taxon>Flintibacter</taxon>
    </lineage>
</organism>
<dbReference type="PANTHER" id="PTHR11778">
    <property type="entry name" value="SERYL-TRNA SYNTHETASE"/>
    <property type="match status" value="1"/>
</dbReference>
<dbReference type="Pfam" id="PF00587">
    <property type="entry name" value="tRNA-synt_2b"/>
    <property type="match status" value="1"/>
</dbReference>
<dbReference type="RefSeq" id="WP_186853209.1">
    <property type="nucleotide sequence ID" value="NZ_JACOPO010000008.1"/>
</dbReference>
<dbReference type="InterPro" id="IPR006195">
    <property type="entry name" value="aa-tRNA-synth_II"/>
</dbReference>
<dbReference type="PRINTS" id="PR00981">
    <property type="entry name" value="TRNASYNTHSER"/>
</dbReference>
<dbReference type="InterPro" id="IPR010978">
    <property type="entry name" value="tRNA-bd_arm"/>
</dbReference>
<dbReference type="InterPro" id="IPR015866">
    <property type="entry name" value="Ser-tRNA-synth_1_N"/>
</dbReference>
<dbReference type="InterPro" id="IPR045864">
    <property type="entry name" value="aa-tRNA-synth_II/BPL/LPL"/>
</dbReference>
<dbReference type="NCBIfam" id="TIGR00414">
    <property type="entry name" value="serS"/>
    <property type="match status" value="1"/>
</dbReference>
<dbReference type="GO" id="GO:0016740">
    <property type="term" value="F:transferase activity"/>
    <property type="evidence" value="ECO:0007669"/>
    <property type="project" value="UniProtKB-ARBA"/>
</dbReference>
<keyword evidence="6" id="KW-0648">Protein biosynthesis</keyword>
<keyword evidence="14" id="KW-1185">Reference proteome</keyword>
<protein>
    <recommendedName>
        <fullName evidence="1 8">Serine--tRNA ligase</fullName>
        <ecNumber evidence="1 8">6.1.1.11</ecNumber>
    </recommendedName>
</protein>
<dbReference type="SUPFAM" id="SSF55681">
    <property type="entry name" value="Class II aaRS and biotin synthetases"/>
    <property type="match status" value="1"/>
</dbReference>
<dbReference type="GO" id="GO:0140096">
    <property type="term" value="F:catalytic activity, acting on a protein"/>
    <property type="evidence" value="ECO:0007669"/>
    <property type="project" value="UniProtKB-ARBA"/>
</dbReference>
<feature type="binding site" evidence="9">
    <location>
        <position position="389"/>
    </location>
    <ligand>
        <name>L-serine</name>
        <dbReference type="ChEBI" id="CHEBI:33384"/>
    </ligand>
</feature>
<keyword evidence="3 13" id="KW-0436">Ligase</keyword>
<evidence type="ECO:0000256" key="8">
    <source>
        <dbReference type="NCBIfam" id="TIGR00414"/>
    </source>
</evidence>
<dbReference type="PIRSF" id="PIRSF001529">
    <property type="entry name" value="Ser-tRNA-synth_IIa"/>
    <property type="match status" value="1"/>
</dbReference>
<dbReference type="EMBL" id="JACOPO010000008">
    <property type="protein sequence ID" value="MBC5723394.1"/>
    <property type="molecule type" value="Genomic_DNA"/>
</dbReference>
<feature type="coiled-coil region" evidence="11">
    <location>
        <begin position="75"/>
        <end position="112"/>
    </location>
</feature>
<evidence type="ECO:0000313" key="14">
    <source>
        <dbReference type="Proteomes" id="UP000628736"/>
    </source>
</evidence>
<keyword evidence="5 10" id="KW-0067">ATP-binding</keyword>
<dbReference type="InterPro" id="IPR002314">
    <property type="entry name" value="aa-tRNA-synt_IIb"/>
</dbReference>
<evidence type="ECO:0000256" key="9">
    <source>
        <dbReference type="PIRSR" id="PIRSR001529-1"/>
    </source>
</evidence>
<keyword evidence="11" id="KW-0175">Coiled coil</keyword>
<feature type="binding site" evidence="9">
    <location>
        <position position="239"/>
    </location>
    <ligand>
        <name>L-serine</name>
        <dbReference type="ChEBI" id="CHEBI:33384"/>
    </ligand>
</feature>
<evidence type="ECO:0000256" key="5">
    <source>
        <dbReference type="ARBA" id="ARBA00022840"/>
    </source>
</evidence>
<feature type="binding site" evidence="10">
    <location>
        <begin position="270"/>
        <end position="272"/>
    </location>
    <ligand>
        <name>ATP</name>
        <dbReference type="ChEBI" id="CHEBI:30616"/>
    </ligand>
</feature>
<evidence type="ECO:0000256" key="1">
    <source>
        <dbReference type="ARBA" id="ARBA00012840"/>
    </source>
</evidence>
<dbReference type="AlphaFoldDB" id="A0A8J6J339"/>
<evidence type="ECO:0000259" key="12">
    <source>
        <dbReference type="PROSITE" id="PS50862"/>
    </source>
</evidence>
<accession>A0A8J6J339</accession>
<dbReference type="GO" id="GO:0005524">
    <property type="term" value="F:ATP binding"/>
    <property type="evidence" value="ECO:0007669"/>
    <property type="project" value="UniProtKB-KW"/>
</dbReference>
<proteinExistence type="predicted"/>
<comment type="caution">
    <text evidence="13">The sequence shown here is derived from an EMBL/GenBank/DDBJ whole genome shotgun (WGS) entry which is preliminary data.</text>
</comment>
<evidence type="ECO:0000256" key="11">
    <source>
        <dbReference type="SAM" id="Coils"/>
    </source>
</evidence>
<name>A0A8J6J339_9FIRM</name>
<feature type="binding site" evidence="9">
    <location>
        <position position="270"/>
    </location>
    <ligand>
        <name>L-serine</name>
        <dbReference type="ChEBI" id="CHEBI:33384"/>
    </ligand>
</feature>
<dbReference type="InterPro" id="IPR002317">
    <property type="entry name" value="Ser-tRNA-ligase_type_1"/>
</dbReference>
<reference evidence="13" key="1">
    <citation type="submission" date="2020-08" db="EMBL/GenBank/DDBJ databases">
        <title>Genome public.</title>
        <authorList>
            <person name="Liu C."/>
            <person name="Sun Q."/>
        </authorList>
    </citation>
    <scope>NUCLEOTIDE SEQUENCE</scope>
    <source>
        <strain evidence="13">NSJ-23</strain>
    </source>
</reference>
<evidence type="ECO:0000313" key="13">
    <source>
        <dbReference type="EMBL" id="MBC5723394.1"/>
    </source>
</evidence>
<gene>
    <name evidence="13" type="primary">serS</name>
    <name evidence="13" type="ORF">H8S11_11295</name>
</gene>
<dbReference type="GO" id="GO:0006434">
    <property type="term" value="P:seryl-tRNA aminoacylation"/>
    <property type="evidence" value="ECO:0007669"/>
    <property type="project" value="UniProtKB-UniRule"/>
</dbReference>
<evidence type="ECO:0000256" key="4">
    <source>
        <dbReference type="ARBA" id="ARBA00022741"/>
    </source>
</evidence>
<evidence type="ECO:0000256" key="10">
    <source>
        <dbReference type="PIRSR" id="PIRSR001529-2"/>
    </source>
</evidence>
<keyword evidence="2" id="KW-0963">Cytoplasm</keyword>